<evidence type="ECO:0000256" key="7">
    <source>
        <dbReference type="RuleBase" id="RU000461"/>
    </source>
</evidence>
<dbReference type="CDD" id="cd20625">
    <property type="entry name" value="CYP164-like"/>
    <property type="match status" value="1"/>
</dbReference>
<keyword evidence="2 7" id="KW-0349">Heme</keyword>
<protein>
    <submittedName>
        <fullName evidence="8">Cytochrome P450</fullName>
    </submittedName>
</protein>
<dbReference type="RefSeq" id="WP_188490230.1">
    <property type="nucleotide sequence ID" value="NZ_BMCS01000001.1"/>
</dbReference>
<accession>A0ABQ1UYH7</accession>
<reference evidence="9" key="1">
    <citation type="journal article" date="2019" name="Int. J. Syst. Evol. Microbiol.">
        <title>The Global Catalogue of Microorganisms (GCM) 10K type strain sequencing project: providing services to taxonomists for standard genome sequencing and annotation.</title>
        <authorList>
            <consortium name="The Broad Institute Genomics Platform"/>
            <consortium name="The Broad Institute Genome Sequencing Center for Infectious Disease"/>
            <person name="Wu L."/>
            <person name="Ma J."/>
        </authorList>
    </citation>
    <scope>NUCLEOTIDE SEQUENCE [LARGE SCALE GENOMIC DNA]</scope>
    <source>
        <strain evidence="9">CCM 7855</strain>
    </source>
</reference>
<evidence type="ECO:0000313" key="9">
    <source>
        <dbReference type="Proteomes" id="UP000632454"/>
    </source>
</evidence>
<evidence type="ECO:0000256" key="4">
    <source>
        <dbReference type="ARBA" id="ARBA00023002"/>
    </source>
</evidence>
<evidence type="ECO:0000256" key="5">
    <source>
        <dbReference type="ARBA" id="ARBA00023004"/>
    </source>
</evidence>
<proteinExistence type="inferred from homology"/>
<comment type="similarity">
    <text evidence="1 7">Belongs to the cytochrome P450 family.</text>
</comment>
<keyword evidence="3 7" id="KW-0479">Metal-binding</keyword>
<dbReference type="Gene3D" id="1.10.630.10">
    <property type="entry name" value="Cytochrome P450"/>
    <property type="match status" value="1"/>
</dbReference>
<evidence type="ECO:0000256" key="6">
    <source>
        <dbReference type="ARBA" id="ARBA00023033"/>
    </source>
</evidence>
<keyword evidence="4 7" id="KW-0560">Oxidoreductase</keyword>
<dbReference type="InterPro" id="IPR036396">
    <property type="entry name" value="Cyt_P450_sf"/>
</dbReference>
<evidence type="ECO:0000256" key="2">
    <source>
        <dbReference type="ARBA" id="ARBA00022617"/>
    </source>
</evidence>
<dbReference type="InterPro" id="IPR017972">
    <property type="entry name" value="Cyt_P450_CS"/>
</dbReference>
<dbReference type="SUPFAM" id="SSF48264">
    <property type="entry name" value="Cytochrome P450"/>
    <property type="match status" value="1"/>
</dbReference>
<comment type="caution">
    <text evidence="8">The sequence shown here is derived from an EMBL/GenBank/DDBJ whole genome shotgun (WGS) entry which is preliminary data.</text>
</comment>
<gene>
    <name evidence="8" type="ORF">GCM10007298_27850</name>
</gene>
<dbReference type="PROSITE" id="PS00086">
    <property type="entry name" value="CYTOCHROME_P450"/>
    <property type="match status" value="1"/>
</dbReference>
<dbReference type="PANTHER" id="PTHR46696:SF1">
    <property type="entry name" value="CYTOCHROME P450 YJIB-RELATED"/>
    <property type="match status" value="1"/>
</dbReference>
<dbReference type="PRINTS" id="PR00359">
    <property type="entry name" value="BP450"/>
</dbReference>
<evidence type="ECO:0000313" key="8">
    <source>
        <dbReference type="EMBL" id="GGF30311.1"/>
    </source>
</evidence>
<organism evidence="8 9">
    <name type="scientific">Williamsia phyllosphaerae</name>
    <dbReference type="NCBI Taxonomy" id="885042"/>
    <lineage>
        <taxon>Bacteria</taxon>
        <taxon>Bacillati</taxon>
        <taxon>Actinomycetota</taxon>
        <taxon>Actinomycetes</taxon>
        <taxon>Mycobacteriales</taxon>
        <taxon>Nocardiaceae</taxon>
        <taxon>Williamsia</taxon>
    </lineage>
</organism>
<evidence type="ECO:0000256" key="3">
    <source>
        <dbReference type="ARBA" id="ARBA00022723"/>
    </source>
</evidence>
<dbReference type="Proteomes" id="UP000632454">
    <property type="component" value="Unassembled WGS sequence"/>
</dbReference>
<name>A0ABQ1UYH7_9NOCA</name>
<dbReference type="InterPro" id="IPR001128">
    <property type="entry name" value="Cyt_P450"/>
</dbReference>
<dbReference type="EMBL" id="BMCS01000001">
    <property type="protein sequence ID" value="GGF30311.1"/>
    <property type="molecule type" value="Genomic_DNA"/>
</dbReference>
<dbReference type="PANTHER" id="PTHR46696">
    <property type="entry name" value="P450, PUTATIVE (EUROFUNG)-RELATED"/>
    <property type="match status" value="1"/>
</dbReference>
<sequence length="405" mass="44412">MTAEPVGFVFDPFADGFTDDPHPHYARLRDRAPVCRHPLGFWIVSRHADVAHLQRSAQSVDEQSLADVPEYKRDSAEMGKANRMMAGLSMIDRDPPDHTRLRRLVAAAFIRRSVHALEPRIVDLVDEACDRLADAGRVDVVADLAFPLPFIVISELLGLPMIDGARLRELTGTLVRGLEPLPDPSLAAEIRTANAELTSMVSDMIAHRRTRPADDLITALLRGDDHGDVLTPDELVAQVMLLYIAGHETTVNLIAGGLSTLIRHPAQLALLRTTPGLADNAVDEMLRYDSPVHLMRRITTTPMMFPDGVIPAGVFVTAAIAAANRDPRVFGPDADVPRIDRADARRHLSFGAGIHHCIGAALARLEARVVFTRFAARFPDAVVDETRWNGRINVRGPASLLVTVR</sequence>
<keyword evidence="6 7" id="KW-0503">Monooxygenase</keyword>
<dbReference type="InterPro" id="IPR002397">
    <property type="entry name" value="Cyt_P450_B"/>
</dbReference>
<evidence type="ECO:0000256" key="1">
    <source>
        <dbReference type="ARBA" id="ARBA00010617"/>
    </source>
</evidence>
<keyword evidence="5 7" id="KW-0408">Iron</keyword>
<dbReference type="Pfam" id="PF00067">
    <property type="entry name" value="p450"/>
    <property type="match status" value="2"/>
</dbReference>
<keyword evidence="9" id="KW-1185">Reference proteome</keyword>